<dbReference type="Proteomes" id="UP000475666">
    <property type="component" value="Unassembled WGS sequence"/>
</dbReference>
<dbReference type="PANTHER" id="PTHR43422">
    <property type="entry name" value="THIAMINE THIAZOLE SYNTHASE"/>
    <property type="match status" value="1"/>
</dbReference>
<organism evidence="2 3">
    <name type="scientific">Streptomyces rubrogriseus</name>
    <dbReference type="NCBI Taxonomy" id="194673"/>
    <lineage>
        <taxon>Bacteria</taxon>
        <taxon>Bacillati</taxon>
        <taxon>Actinomycetota</taxon>
        <taxon>Actinomycetes</taxon>
        <taxon>Kitasatosporales</taxon>
        <taxon>Streptomycetaceae</taxon>
        <taxon>Streptomyces</taxon>
        <taxon>Streptomyces violaceoruber group</taxon>
    </lineage>
</organism>
<dbReference type="RefSeq" id="WP_109028351.1">
    <property type="nucleotide sequence ID" value="NZ_BEWD01000001.1"/>
</dbReference>
<sequence>MSKKREGRAIVLGGSMAGLFSARALSETFANVTVVDRDELTGPHELRRGLPQGHHLHGLLARGQQITEEYFPGITEQMRAAGAQTGDVADDVRWIINGKRLAKVDSGLIALTSSRPFLERHVRDRVLALPEVSFLERATVQSLTTTPDRREVNGVVVRRADGTEETLHADLVVDATGRGSRTSVWLEEFGYEAVQEEKHKIGLGYTTRYYRVPDEAFEGNISINTVASAGVPRGAICQKIDGDRAIVTAYGILGDHPPTDPEGFIGFIKSLAAPDIHEVLTVSEPIDDPIAYKFPTNLRRHYQRMTDFPAGLLVIGDAVCSFNPSYAQGMTVSALGSLVLRRHLADTHRPDPLRYFEDLARDAVDGCWEMAVGADLSFPEVEGERTPEVQQAHAFIAQVQEAATRDAAVARAYSRVIGLVDSPAVLHDAPIEAAIAGAQR</sequence>
<reference evidence="2 3" key="1">
    <citation type="submission" date="2020-01" db="EMBL/GenBank/DDBJ databases">
        <title>Insect and environment-associated Actinomycetes.</title>
        <authorList>
            <person name="Currrie C."/>
            <person name="Chevrette M."/>
            <person name="Carlson C."/>
            <person name="Stubbendieck R."/>
            <person name="Wendt-Pienkowski E."/>
        </authorList>
    </citation>
    <scope>NUCLEOTIDE SEQUENCE [LARGE SCALE GENOMIC DNA]</scope>
    <source>
        <strain evidence="2 3">SID7739</strain>
    </source>
</reference>
<accession>A0A6G3TRH1</accession>
<protein>
    <submittedName>
        <fullName evidence="2">FAD-binding protein</fullName>
    </submittedName>
</protein>
<proteinExistence type="predicted"/>
<dbReference type="InterPro" id="IPR002938">
    <property type="entry name" value="FAD-bd"/>
</dbReference>
<dbReference type="AlphaFoldDB" id="A0A6G3TRH1"/>
<dbReference type="GeneID" id="96654501"/>
<comment type="caution">
    <text evidence="2">The sequence shown here is derived from an EMBL/GenBank/DDBJ whole genome shotgun (WGS) entry which is preliminary data.</text>
</comment>
<dbReference type="Gene3D" id="3.50.50.60">
    <property type="entry name" value="FAD/NAD(P)-binding domain"/>
    <property type="match status" value="1"/>
</dbReference>
<evidence type="ECO:0000313" key="2">
    <source>
        <dbReference type="EMBL" id="NEC39126.1"/>
    </source>
</evidence>
<dbReference type="EMBL" id="JAAGMQ010001151">
    <property type="protein sequence ID" value="NEC39126.1"/>
    <property type="molecule type" value="Genomic_DNA"/>
</dbReference>
<dbReference type="GO" id="GO:0071949">
    <property type="term" value="F:FAD binding"/>
    <property type="evidence" value="ECO:0007669"/>
    <property type="project" value="InterPro"/>
</dbReference>
<dbReference type="InterPro" id="IPR036188">
    <property type="entry name" value="FAD/NAD-bd_sf"/>
</dbReference>
<feature type="domain" description="FAD-binding" evidence="1">
    <location>
        <begin position="9"/>
        <end position="346"/>
    </location>
</feature>
<dbReference type="SUPFAM" id="SSF51905">
    <property type="entry name" value="FAD/NAD(P)-binding domain"/>
    <property type="match status" value="1"/>
</dbReference>
<evidence type="ECO:0000313" key="3">
    <source>
        <dbReference type="Proteomes" id="UP000475666"/>
    </source>
</evidence>
<dbReference type="PANTHER" id="PTHR43422:SF3">
    <property type="entry name" value="THIAMINE THIAZOLE SYNTHASE"/>
    <property type="match status" value="1"/>
</dbReference>
<evidence type="ECO:0000259" key="1">
    <source>
        <dbReference type="Pfam" id="PF01494"/>
    </source>
</evidence>
<gene>
    <name evidence="2" type="ORF">G3I66_39115</name>
</gene>
<name>A0A6G3TRH1_9ACTN</name>
<dbReference type="Pfam" id="PF01494">
    <property type="entry name" value="FAD_binding_3"/>
    <property type="match status" value="1"/>
</dbReference>